<evidence type="ECO:0000313" key="2">
    <source>
        <dbReference type="EMBL" id="EFX00459.1"/>
    </source>
</evidence>
<feature type="region of interest" description="Disordered" evidence="1">
    <location>
        <begin position="494"/>
        <end position="551"/>
    </location>
</feature>
<feature type="compositionally biased region" description="Basic and acidic residues" evidence="1">
    <location>
        <begin position="305"/>
        <end position="315"/>
    </location>
</feature>
<feature type="compositionally biased region" description="Acidic residues" evidence="1">
    <location>
        <begin position="515"/>
        <end position="531"/>
    </location>
</feature>
<feature type="compositionally biased region" description="Polar residues" evidence="1">
    <location>
        <begin position="318"/>
        <end position="335"/>
    </location>
</feature>
<dbReference type="InParanoid" id="F0XQ38"/>
<accession>F0XQ38</accession>
<organism evidence="3">
    <name type="scientific">Grosmannia clavigera (strain kw1407 / UAMH 11150)</name>
    <name type="common">Blue stain fungus</name>
    <name type="synonym">Graphiocladiella clavigera</name>
    <dbReference type="NCBI Taxonomy" id="655863"/>
    <lineage>
        <taxon>Eukaryota</taxon>
        <taxon>Fungi</taxon>
        <taxon>Dikarya</taxon>
        <taxon>Ascomycota</taxon>
        <taxon>Pezizomycotina</taxon>
        <taxon>Sordariomycetes</taxon>
        <taxon>Sordariomycetidae</taxon>
        <taxon>Ophiostomatales</taxon>
        <taxon>Ophiostomataceae</taxon>
        <taxon>Leptographium</taxon>
    </lineage>
</organism>
<feature type="region of interest" description="Disordered" evidence="1">
    <location>
        <begin position="295"/>
        <end position="436"/>
    </location>
</feature>
<gene>
    <name evidence="2" type="ORF">CMQ_7461</name>
</gene>
<dbReference type="OrthoDB" id="2152896at2759"/>
<reference evidence="2 3" key="1">
    <citation type="journal article" date="2011" name="Proc. Natl. Acad. Sci. U.S.A.">
        <title>Genome and transcriptome analyses of the mountain pine beetle-fungal symbiont Grosmannia clavigera, a lodgepole pine pathogen.</title>
        <authorList>
            <person name="DiGuistini S."/>
            <person name="Wang Y."/>
            <person name="Liao N.Y."/>
            <person name="Taylor G."/>
            <person name="Tanguay P."/>
            <person name="Feau N."/>
            <person name="Henrissat B."/>
            <person name="Chan S.K."/>
            <person name="Hesse-Orce U."/>
            <person name="Alamouti S.M."/>
            <person name="Tsui C.K.M."/>
            <person name="Docking R.T."/>
            <person name="Levasseur A."/>
            <person name="Haridas S."/>
            <person name="Robertson G."/>
            <person name="Birol I."/>
            <person name="Holt R.A."/>
            <person name="Marra M.A."/>
            <person name="Hamelin R.C."/>
            <person name="Hirst M."/>
            <person name="Jones S.J.M."/>
            <person name="Bohlmann J."/>
            <person name="Breuil C."/>
        </authorList>
    </citation>
    <scope>NUCLEOTIDE SEQUENCE [LARGE SCALE GENOMIC DNA]</scope>
    <source>
        <strain evidence="3">kw1407 / UAMH 11150</strain>
    </source>
</reference>
<dbReference type="EMBL" id="GL629801">
    <property type="protein sequence ID" value="EFX00459.1"/>
    <property type="molecule type" value="Genomic_DNA"/>
</dbReference>
<dbReference type="GeneID" id="25981008"/>
<feature type="compositionally biased region" description="Polar residues" evidence="1">
    <location>
        <begin position="425"/>
        <end position="436"/>
    </location>
</feature>
<evidence type="ECO:0000256" key="1">
    <source>
        <dbReference type="SAM" id="MobiDB-lite"/>
    </source>
</evidence>
<dbReference type="STRING" id="655863.F0XQ38"/>
<feature type="compositionally biased region" description="Low complexity" evidence="1">
    <location>
        <begin position="356"/>
        <end position="366"/>
    </location>
</feature>
<dbReference type="eggNOG" id="ENOG502S997">
    <property type="taxonomic scope" value="Eukaryota"/>
</dbReference>
<name>F0XQ38_GROCL</name>
<keyword evidence="3" id="KW-1185">Reference proteome</keyword>
<feature type="compositionally biased region" description="Polar residues" evidence="1">
    <location>
        <begin position="32"/>
        <end position="48"/>
    </location>
</feature>
<feature type="compositionally biased region" description="Polar residues" evidence="1">
    <location>
        <begin position="1"/>
        <end position="12"/>
    </location>
</feature>
<protein>
    <submittedName>
        <fullName evidence="2">C2h2 finger domain containing protein</fullName>
    </submittedName>
</protein>
<dbReference type="RefSeq" id="XP_014169941.1">
    <property type="nucleotide sequence ID" value="XM_014314466.1"/>
</dbReference>
<feature type="region of interest" description="Disordered" evidence="1">
    <location>
        <begin position="1"/>
        <end position="48"/>
    </location>
</feature>
<sequence length="551" mass="57744">MASSKEMQSTVRPLTHRPSIPSAPNAIGALSPGSSNSLATRQPHSRTGSHSIIGAALNANHRVSRRKSMTSPGATNVAAMAALIQEADALPVPSAGAGGRRNTASKTSAGTISGSPGFFSRAPSAMAAAMAIANGTIGGLPLPSPPASLPSRKFVTADGSAIDDDFNDMSDVEDDSTMRSDLGANIFDMAHIRRASDGQPLVKEGRRSSTRMDLRCDKCGKGYKHSSCLTKHFGAARASISQTVGAALCTFRTVIGGVGTPTIRSSCHHLLIQNVQLLEAASVLVAMNNQHPNADVTVVNTPPESARDYTSERDSASPIASTYFEQNDGHSSVDTTPPPQLEGAMNIDGPKRDPSLPHSSPPASLLAERRHFLQRFGPGNGHGGISQSYQSGLPAGPVAGRTLSTGSVTSDAFAFGHQPHRGSLRPSSSGRNTTGQEDNELAAAVEMLSCSFNSAGGEVHGFVQNMPPVPPVPAMYLGQTAQPLDDTSFISSFPSRAPESFTRGDRFSVSGCDDVMMEESSESLTDEDDDDIRSRARSDDDDDGVFGRMEE</sequence>
<dbReference type="HOGENOM" id="CLU_033337_0_0_1"/>
<proteinExistence type="predicted"/>
<dbReference type="AlphaFoldDB" id="F0XQ38"/>
<dbReference type="Proteomes" id="UP000007796">
    <property type="component" value="Unassembled WGS sequence"/>
</dbReference>
<evidence type="ECO:0000313" key="3">
    <source>
        <dbReference type="Proteomes" id="UP000007796"/>
    </source>
</evidence>